<feature type="transmembrane region" description="Helical" evidence="2">
    <location>
        <begin position="283"/>
        <end position="307"/>
    </location>
</feature>
<feature type="transmembrane region" description="Helical" evidence="2">
    <location>
        <begin position="47"/>
        <end position="68"/>
    </location>
</feature>
<feature type="transmembrane region" description="Helical" evidence="2">
    <location>
        <begin position="16"/>
        <end position="35"/>
    </location>
</feature>
<organism evidence="3 4">
    <name type="scientific">Gallionella capsiferriformans (strain ES-2)</name>
    <name type="common">Gallionella ferruginea capsiferriformans (strain ES-2)</name>
    <dbReference type="NCBI Taxonomy" id="395494"/>
    <lineage>
        <taxon>Bacteria</taxon>
        <taxon>Pseudomonadati</taxon>
        <taxon>Pseudomonadota</taxon>
        <taxon>Betaproteobacteria</taxon>
        <taxon>Nitrosomonadales</taxon>
        <taxon>Gallionellaceae</taxon>
        <taxon>Gallionella</taxon>
    </lineage>
</organism>
<keyword evidence="2" id="KW-0472">Membrane</keyword>
<dbReference type="STRING" id="395494.Galf_1618"/>
<dbReference type="RefSeq" id="WP_013293573.1">
    <property type="nucleotide sequence ID" value="NC_014394.1"/>
</dbReference>
<dbReference type="EMBL" id="CP002159">
    <property type="protein sequence ID" value="ADL55634.1"/>
    <property type="molecule type" value="Genomic_DNA"/>
</dbReference>
<evidence type="ECO:0000313" key="3">
    <source>
        <dbReference type="EMBL" id="ADL55634.1"/>
    </source>
</evidence>
<evidence type="ECO:0000256" key="2">
    <source>
        <dbReference type="SAM" id="Phobius"/>
    </source>
</evidence>
<evidence type="ECO:0000256" key="1">
    <source>
        <dbReference type="SAM" id="MobiDB-lite"/>
    </source>
</evidence>
<reference evidence="3 4" key="1">
    <citation type="submission" date="2010-08" db="EMBL/GenBank/DDBJ databases">
        <title>Complete sequence of Gallionella capsiferriformans ES-2.</title>
        <authorList>
            <consortium name="US DOE Joint Genome Institute"/>
            <person name="Lucas S."/>
            <person name="Copeland A."/>
            <person name="Lapidus A."/>
            <person name="Cheng J.-F."/>
            <person name="Bruce D."/>
            <person name="Goodwin L."/>
            <person name="Pitluck S."/>
            <person name="Chertkov O."/>
            <person name="Davenport K.W."/>
            <person name="Detter J.C."/>
            <person name="Han C."/>
            <person name="Tapia R."/>
            <person name="Land M."/>
            <person name="Hauser L."/>
            <person name="Chang Y.-J."/>
            <person name="Jeffries C."/>
            <person name="Kyrpides N."/>
            <person name="Ivanova N."/>
            <person name="Mikhailova N."/>
            <person name="Shelobolina E.S."/>
            <person name="Picardal F."/>
            <person name="Roden E."/>
            <person name="Emerson D."/>
            <person name="Woyke T."/>
        </authorList>
    </citation>
    <scope>NUCLEOTIDE SEQUENCE [LARGE SCALE GENOMIC DNA]</scope>
    <source>
        <strain evidence="3 4">ES-2</strain>
    </source>
</reference>
<dbReference type="eggNOG" id="ENOG5030HJP">
    <property type="taxonomic scope" value="Bacteria"/>
</dbReference>
<accession>D9SGI7</accession>
<proteinExistence type="predicted"/>
<feature type="transmembrane region" description="Helical" evidence="2">
    <location>
        <begin position="138"/>
        <end position="159"/>
    </location>
</feature>
<name>D9SGI7_GALCS</name>
<dbReference type="HOGENOM" id="CLU_949754_0_0_4"/>
<keyword evidence="2" id="KW-0812">Transmembrane</keyword>
<dbReference type="KEGG" id="gca:Galf_1618"/>
<sequence length="308" mass="34786" precursor="true">MNKMQGATLLKYKNFRYLKATSALILVAITAYALINPAGGESYGGTWLGYTLGTLSTLIMLLLMWYGVTKRRITGAPDRRDARRQSAPSGQERRRSQTKSRNGATLQEWLSAHVYLGASLVVLVTLHTGFHFGLNVHTLAYALMLLVISSGLYGLTVYLNYPRLITLNMGEETLEDLMLKINELDELARTRALGLPDEINSLIAKVRNETRIGGTLLQQLSGKQYNCPTSQGVEQLRILSEKYNRDEQPKIMRDLYSLLLRKEKMVLRARTEVMLKARMECWLYLHAPLGIALLAALTAHIVSIFFYW</sequence>
<keyword evidence="2" id="KW-1133">Transmembrane helix</keyword>
<feature type="transmembrane region" description="Helical" evidence="2">
    <location>
        <begin position="109"/>
        <end position="132"/>
    </location>
</feature>
<evidence type="ECO:0000313" key="4">
    <source>
        <dbReference type="Proteomes" id="UP000001235"/>
    </source>
</evidence>
<dbReference type="AlphaFoldDB" id="D9SGI7"/>
<keyword evidence="4" id="KW-1185">Reference proteome</keyword>
<gene>
    <name evidence="3" type="ordered locus">Galf_1618</name>
</gene>
<evidence type="ECO:0008006" key="5">
    <source>
        <dbReference type="Google" id="ProtNLM"/>
    </source>
</evidence>
<feature type="region of interest" description="Disordered" evidence="1">
    <location>
        <begin position="77"/>
        <end position="102"/>
    </location>
</feature>
<dbReference type="Proteomes" id="UP000001235">
    <property type="component" value="Chromosome"/>
</dbReference>
<protein>
    <recommendedName>
        <fullName evidence="5">Transmembrane protein</fullName>
    </recommendedName>
</protein>